<evidence type="ECO:0000256" key="12">
    <source>
        <dbReference type="SAM" id="SignalP"/>
    </source>
</evidence>
<dbReference type="Pfam" id="PF13855">
    <property type="entry name" value="LRR_8"/>
    <property type="match status" value="2"/>
</dbReference>
<dbReference type="EMBL" id="BAABME010020395">
    <property type="protein sequence ID" value="GAA0160297.1"/>
    <property type="molecule type" value="Genomic_DNA"/>
</dbReference>
<evidence type="ECO:0000256" key="6">
    <source>
        <dbReference type="ARBA" id="ARBA00022737"/>
    </source>
</evidence>
<dbReference type="Pfam" id="PF08263">
    <property type="entry name" value="LRRNT_2"/>
    <property type="match status" value="1"/>
</dbReference>
<evidence type="ECO:0000256" key="8">
    <source>
        <dbReference type="ARBA" id="ARBA00023278"/>
    </source>
</evidence>
<keyword evidence="4" id="KW-0433">Leucine-rich repeat</keyword>
<dbReference type="Gene3D" id="3.80.10.10">
    <property type="entry name" value="Ribonuclease Inhibitor"/>
    <property type="match status" value="1"/>
</dbReference>
<accession>A0AAV3Q8B5</accession>
<evidence type="ECO:0000256" key="11">
    <source>
        <dbReference type="SAM" id="MobiDB-lite"/>
    </source>
</evidence>
<keyword evidence="5 12" id="KW-0732">Signal</keyword>
<dbReference type="FunFam" id="3.80.10.10:FF:000224">
    <property type="entry name" value="Leucine-rich repeat extensin-like protein 1"/>
    <property type="match status" value="1"/>
</dbReference>
<evidence type="ECO:0000259" key="13">
    <source>
        <dbReference type="Pfam" id="PF08263"/>
    </source>
</evidence>
<evidence type="ECO:0000256" key="5">
    <source>
        <dbReference type="ARBA" id="ARBA00022729"/>
    </source>
</evidence>
<comment type="subcellular location">
    <subcellularLocation>
        <location evidence="1">Secreted</location>
        <location evidence="1">Cell wall</location>
    </subcellularLocation>
</comment>
<evidence type="ECO:0000256" key="4">
    <source>
        <dbReference type="ARBA" id="ARBA00022614"/>
    </source>
</evidence>
<protein>
    <recommendedName>
        <fullName evidence="10">Cell wall hydroxyproline-rich glycoprotein</fullName>
    </recommendedName>
</protein>
<dbReference type="Proteomes" id="UP001454036">
    <property type="component" value="Unassembled WGS sequence"/>
</dbReference>
<feature type="region of interest" description="Disordered" evidence="11">
    <location>
        <begin position="390"/>
        <end position="432"/>
    </location>
</feature>
<dbReference type="InterPro" id="IPR013210">
    <property type="entry name" value="LRR_N_plant-typ"/>
</dbReference>
<keyword evidence="6" id="KW-0677">Repeat</keyword>
<dbReference type="SUPFAM" id="SSF52058">
    <property type="entry name" value="L domain-like"/>
    <property type="match status" value="1"/>
</dbReference>
<dbReference type="PANTHER" id="PTHR32093">
    <property type="entry name" value="LEUCINE-RICH REPEAT EXTENSIN-LIKE PROTEIN 3-RELATED"/>
    <property type="match status" value="1"/>
</dbReference>
<dbReference type="PANTHER" id="PTHR32093:SF158">
    <property type="entry name" value="LRR EXTENSIN-LIKE PROTEIN, PUTATIVE-RELATED"/>
    <property type="match status" value="1"/>
</dbReference>
<keyword evidence="15" id="KW-1185">Reference proteome</keyword>
<feature type="domain" description="Leucine-rich repeat-containing N-terminal plant-type" evidence="13">
    <location>
        <begin position="74"/>
        <end position="106"/>
    </location>
</feature>
<name>A0AAV3Q8B5_LITER</name>
<keyword evidence="2" id="KW-0134">Cell wall</keyword>
<evidence type="ECO:0000256" key="10">
    <source>
        <dbReference type="ARBA" id="ARBA00041871"/>
    </source>
</evidence>
<sequence length="432" mass="47372">MQNCGNHSRLILLFLFSSLSSICGTFPSTSLSSSFSASQQITLQANGDLPKNYEYQVQINYKIDNPRLKRGYIALQAWKKSILSDPSNFTSNWDGPDVCKYNGVFCAPAPDDSKADTVAGIDLNRVDIAGDLPAELGLLTDVSILHLNSNRFHGVVPKCIYRLKLIRELDLSNNNFVGPFPEEVLALPNLKYLDLRFNSFEGELPSQLFDKELDALFLNDNRFTSKLPDNFGNSSASVMVLANNQLEGPIPTSVGKMANTLDELVLFNNKFNGCLSSEIGFLGNASVVDLENNSFSGTLPVTLKGLETIETLNLAYNNFTGFVPDNICGLPKLVNFTFAYNYFNGEALSCVPTSRKDVALDDTSNCLPQRPNQKSHKECVPVVTNPIDCGNSEYEPAPQPSPSEESEMSAHSQMGVESHSSATSHAEFSFNL</sequence>
<proteinExistence type="predicted"/>
<gene>
    <name evidence="14" type="ORF">LIER_39016</name>
</gene>
<evidence type="ECO:0000313" key="15">
    <source>
        <dbReference type="Proteomes" id="UP001454036"/>
    </source>
</evidence>
<keyword evidence="9" id="KW-0961">Cell wall biogenesis/degradation</keyword>
<feature type="signal peptide" evidence="12">
    <location>
        <begin position="1"/>
        <end position="24"/>
    </location>
</feature>
<dbReference type="InterPro" id="IPR032675">
    <property type="entry name" value="LRR_dom_sf"/>
</dbReference>
<keyword evidence="8" id="KW-0379">Hydroxylation</keyword>
<comment type="caution">
    <text evidence="14">The sequence shown here is derived from an EMBL/GenBank/DDBJ whole genome shotgun (WGS) entry which is preliminary data.</text>
</comment>
<evidence type="ECO:0000256" key="9">
    <source>
        <dbReference type="ARBA" id="ARBA00023316"/>
    </source>
</evidence>
<evidence type="ECO:0000313" key="14">
    <source>
        <dbReference type="EMBL" id="GAA0160297.1"/>
    </source>
</evidence>
<dbReference type="InterPro" id="IPR001611">
    <property type="entry name" value="Leu-rich_rpt"/>
</dbReference>
<evidence type="ECO:0000256" key="2">
    <source>
        <dbReference type="ARBA" id="ARBA00022512"/>
    </source>
</evidence>
<evidence type="ECO:0000256" key="1">
    <source>
        <dbReference type="ARBA" id="ARBA00004191"/>
    </source>
</evidence>
<dbReference type="AlphaFoldDB" id="A0AAV3Q8B5"/>
<keyword evidence="3" id="KW-0964">Secreted</keyword>
<reference evidence="14 15" key="1">
    <citation type="submission" date="2024-01" db="EMBL/GenBank/DDBJ databases">
        <title>The complete chloroplast genome sequence of Lithospermum erythrorhizon: insights into the phylogenetic relationship among Boraginaceae species and the maternal lineages of purple gromwells.</title>
        <authorList>
            <person name="Okada T."/>
            <person name="Watanabe K."/>
        </authorList>
    </citation>
    <scope>NUCLEOTIDE SEQUENCE [LARGE SCALE GENOMIC DNA]</scope>
</reference>
<dbReference type="GO" id="GO:0071555">
    <property type="term" value="P:cell wall organization"/>
    <property type="evidence" value="ECO:0007669"/>
    <property type="project" value="UniProtKB-KW"/>
</dbReference>
<keyword evidence="7" id="KW-0325">Glycoprotein</keyword>
<feature type="compositionally biased region" description="Polar residues" evidence="11">
    <location>
        <begin position="418"/>
        <end position="432"/>
    </location>
</feature>
<organism evidence="14 15">
    <name type="scientific">Lithospermum erythrorhizon</name>
    <name type="common">Purple gromwell</name>
    <name type="synonym">Lithospermum officinale var. erythrorhizon</name>
    <dbReference type="NCBI Taxonomy" id="34254"/>
    <lineage>
        <taxon>Eukaryota</taxon>
        <taxon>Viridiplantae</taxon>
        <taxon>Streptophyta</taxon>
        <taxon>Embryophyta</taxon>
        <taxon>Tracheophyta</taxon>
        <taxon>Spermatophyta</taxon>
        <taxon>Magnoliopsida</taxon>
        <taxon>eudicotyledons</taxon>
        <taxon>Gunneridae</taxon>
        <taxon>Pentapetalae</taxon>
        <taxon>asterids</taxon>
        <taxon>lamiids</taxon>
        <taxon>Boraginales</taxon>
        <taxon>Boraginaceae</taxon>
        <taxon>Boraginoideae</taxon>
        <taxon>Lithospermeae</taxon>
        <taxon>Lithospermum</taxon>
    </lineage>
</organism>
<evidence type="ECO:0000256" key="3">
    <source>
        <dbReference type="ARBA" id="ARBA00022525"/>
    </source>
</evidence>
<evidence type="ECO:0000256" key="7">
    <source>
        <dbReference type="ARBA" id="ARBA00023180"/>
    </source>
</evidence>
<feature type="chain" id="PRO_5043774849" description="Cell wall hydroxyproline-rich glycoprotein" evidence="12">
    <location>
        <begin position="25"/>
        <end position="432"/>
    </location>
</feature>
<dbReference type="InterPro" id="IPR051582">
    <property type="entry name" value="LRR_extensin-like_regulator"/>
</dbReference>